<accession>D6PKS9</accession>
<organism evidence="2">
    <name type="scientific">uncultured organism MedDCM-OCT-S08-C700</name>
    <dbReference type="NCBI Taxonomy" id="743641"/>
    <lineage>
        <taxon>unclassified sequences</taxon>
        <taxon>environmental samples</taxon>
    </lineage>
</organism>
<dbReference type="EMBL" id="GU943133">
    <property type="protein sequence ID" value="ADD96330.1"/>
    <property type="molecule type" value="Genomic_DNA"/>
</dbReference>
<dbReference type="InterPro" id="IPR025129">
    <property type="entry name" value="DUF4055"/>
</dbReference>
<dbReference type="AlphaFoldDB" id="D6PKS9"/>
<evidence type="ECO:0000259" key="1">
    <source>
        <dbReference type="Pfam" id="PF13264"/>
    </source>
</evidence>
<name>D6PKS9_9ZZZZ</name>
<evidence type="ECO:0000313" key="2">
    <source>
        <dbReference type="EMBL" id="ADD96330.1"/>
    </source>
</evidence>
<feature type="domain" description="DUF4055" evidence="1">
    <location>
        <begin position="142"/>
        <end position="276"/>
    </location>
</feature>
<dbReference type="Pfam" id="PF13264">
    <property type="entry name" value="DUF4055"/>
    <property type="match status" value="1"/>
</dbReference>
<reference evidence="2" key="1">
    <citation type="journal article" date="2010" name="ISME J.">
        <title>Metagenome of the Mediterranean deep chlorophyll maximum studied by direct and fosmid library 454 pyrosequencing.</title>
        <authorList>
            <person name="Ghai R."/>
            <person name="Martin-Cuadrado A.B."/>
            <person name="Molto A.G."/>
            <person name="Heredia I.G."/>
            <person name="Cabrera R."/>
            <person name="Martin J."/>
            <person name="Verdu M."/>
            <person name="Deschamps P."/>
            <person name="Moreira D."/>
            <person name="Lopez-Garcia P."/>
            <person name="Mira A."/>
            <person name="Rodriguez-Valera F."/>
        </authorList>
    </citation>
    <scope>NUCLEOTIDE SEQUENCE</scope>
</reference>
<protein>
    <submittedName>
        <fullName evidence="2">Putative DNA binding protein</fullName>
    </submittedName>
</protein>
<proteinExistence type="predicted"/>
<sequence>MFDVDLEGNDLNVWLYQTARTAISFGHVGVLVDAPTEGDKTRPYWVTYAPKNILGWRTEIVEGTRQLSQLRLMEQVVEADGKYGEKIIKQIRVLEPGRYEIHRKDKKGEYKLHDEGEMSIKDKIPFSVAYANRVGMYESRSPLYDIAELNLKHYQIQSDLDNILHISSVPLLAVFGYPNADEITTGPNEALSLPPESRMEYVSPSGDSYDSQFTRLKDIGEQINTLSLSAVLGTKLVGESAEAKRIDRSQNDSTMMVIAQQMQDLIDNCLKFHSEYLNEPNAGSSFVNRDFVTARLEPQEIQSLLQLFTAGTISQEHYLHS</sequence>